<evidence type="ECO:0000313" key="3">
    <source>
        <dbReference type="Proteomes" id="UP000001940"/>
    </source>
</evidence>
<feature type="compositionally biased region" description="Basic residues" evidence="1">
    <location>
        <begin position="1"/>
        <end position="16"/>
    </location>
</feature>
<evidence type="ECO:0000313" key="4">
    <source>
        <dbReference type="WormBase" id="ZC395.4"/>
    </source>
</evidence>
<sequence>MCVTKCKQKKKMKSAKKNLSTPGTGGSVNPEMKSISHSTTAQSGEKGASKMAKVPSKEKSKGPRQSDRDAKDEHNEAVSQLKKIAEKASEMSHGPSVAPPRKLDAKRTVTGMKESKDPEYVTLDDDFPKFEKAILKGNSKEATETRKLEITQQLSVDEKKIAGSSEKTT</sequence>
<dbReference type="FunCoup" id="Q9GYG0">
    <property type="interactions" value="226"/>
</dbReference>
<dbReference type="AGR" id="WB:WBGene00022596"/>
<dbReference type="SMR" id="Q9GYG0"/>
<dbReference type="PaxDb" id="6239-ZC395.4"/>
<feature type="compositionally biased region" description="Basic and acidic residues" evidence="1">
    <location>
        <begin position="55"/>
        <end position="76"/>
    </location>
</feature>
<dbReference type="PIR" id="T27541">
    <property type="entry name" value="T27541"/>
</dbReference>
<keyword evidence="3" id="KW-1185">Reference proteome</keyword>
<evidence type="ECO:0000313" key="2">
    <source>
        <dbReference type="EMBL" id="CCD66662.1"/>
    </source>
</evidence>
<proteinExistence type="predicted"/>
<organism evidence="2 3">
    <name type="scientific">Caenorhabditis elegans</name>
    <dbReference type="NCBI Taxonomy" id="6239"/>
    <lineage>
        <taxon>Eukaryota</taxon>
        <taxon>Metazoa</taxon>
        <taxon>Ecdysozoa</taxon>
        <taxon>Nematoda</taxon>
        <taxon>Chromadorea</taxon>
        <taxon>Rhabditida</taxon>
        <taxon>Rhabditina</taxon>
        <taxon>Rhabditomorpha</taxon>
        <taxon>Rhabditoidea</taxon>
        <taxon>Rhabditidae</taxon>
        <taxon>Peloderinae</taxon>
        <taxon>Caenorhabditis</taxon>
    </lineage>
</organism>
<protein>
    <submittedName>
        <fullName evidence="2">Uncharacterized protein</fullName>
    </submittedName>
</protein>
<dbReference type="Bgee" id="WBGene00022596">
    <property type="expression patterns" value="Expressed in larva and 1 other cell type or tissue"/>
</dbReference>
<evidence type="ECO:0000256" key="1">
    <source>
        <dbReference type="SAM" id="MobiDB-lite"/>
    </source>
</evidence>
<feature type="region of interest" description="Disordered" evidence="1">
    <location>
        <begin position="1"/>
        <end position="121"/>
    </location>
</feature>
<dbReference type="UCSC" id="ZC395.4">
    <property type="organism name" value="c. elegans"/>
</dbReference>
<name>Q9GYG0_CAEEL</name>
<dbReference type="eggNOG" id="ENOG502T3KN">
    <property type="taxonomic scope" value="Eukaryota"/>
</dbReference>
<accession>Q9GYG0</accession>
<gene>
    <name evidence="2" type="ORF">CELE_ZC395.4</name>
    <name evidence="2 4" type="ORF">ZC395.4</name>
</gene>
<dbReference type="OMA" id="HNENNMS"/>
<feature type="compositionally biased region" description="Basic and acidic residues" evidence="1">
    <location>
        <begin position="101"/>
        <end position="119"/>
    </location>
</feature>
<reference evidence="2 3" key="1">
    <citation type="journal article" date="1998" name="Science">
        <title>Genome sequence of the nematode C. elegans: a platform for investigating biology.</title>
        <authorList>
            <consortium name="The C. elegans sequencing consortium"/>
            <person name="Sulson J.E."/>
            <person name="Waterston R."/>
        </authorList>
    </citation>
    <scope>NUCLEOTIDE SEQUENCE [LARGE SCALE GENOMIC DNA]</scope>
    <source>
        <strain evidence="2 3">Bristol N2</strain>
    </source>
</reference>
<dbReference type="Proteomes" id="UP000001940">
    <property type="component" value="Chromosome III"/>
</dbReference>
<dbReference type="InParanoid" id="Q9GYG0"/>
<dbReference type="WormBase" id="ZC395.4">
    <property type="protein sequence ID" value="CE01440"/>
    <property type="gene ID" value="WBGene00022596"/>
</dbReference>
<dbReference type="HOGENOM" id="CLU_1579911_0_0_1"/>
<dbReference type="OrthoDB" id="10554812at2759"/>
<dbReference type="STRING" id="6239.ZC395.4.1"/>
<dbReference type="EMBL" id="BX284603">
    <property type="protein sequence ID" value="CCD66662.1"/>
    <property type="molecule type" value="Genomic_DNA"/>
</dbReference>
<dbReference type="AlphaFoldDB" id="Q9GYG0"/>
<dbReference type="PeptideAtlas" id="Q9GYG0"/>